<dbReference type="Proteomes" id="UP000545761">
    <property type="component" value="Unassembled WGS sequence"/>
</dbReference>
<sequence>MGADGTAVGAVAAELARRLWRYAWPSPTGRRNRAYLRDRLIALPLLSVIAFGAFGWAYADVRGDSAYLRDHVAPALVDLADARVSLQIAQTEARRALLDEDGAVELSGLSERYRTRMSRATQSLSQVAQHGALTVSEQQKLGVVSGLLVDYSGWINRAQADSDPTLREAELTYAQSMLCETRQADGTSYPECRPSTGTTATATTIVDRISALEQGLHDRLEARAAWGGGVLAALAVSAVAFVLLAVGLARTVVFLRHRFRIRLSLPLVVAALPLAATPLLATDAVLAYDAQQQVVPAADGLSDKTSPDIETLAEEQWAGKPSPRAIGVLESSIKDELAAGRFGFLDGVAPFVTPVGLVGAAVIGGALHAYRREYLLLARPGAAS</sequence>
<keyword evidence="1" id="KW-0472">Membrane</keyword>
<proteinExistence type="predicted"/>
<keyword evidence="1" id="KW-1133">Transmembrane helix</keyword>
<dbReference type="EMBL" id="JACEHE010000008">
    <property type="protein sequence ID" value="MBA2947088.1"/>
    <property type="molecule type" value="Genomic_DNA"/>
</dbReference>
<name>A0A7W0I9B3_9ACTN</name>
<gene>
    <name evidence="2" type="ORF">H1D24_15100</name>
</gene>
<accession>A0A7W0I9B3</accession>
<evidence type="ECO:0000256" key="1">
    <source>
        <dbReference type="SAM" id="Phobius"/>
    </source>
</evidence>
<feature type="transmembrane region" description="Helical" evidence="1">
    <location>
        <begin position="261"/>
        <end position="281"/>
    </location>
</feature>
<comment type="caution">
    <text evidence="2">The sequence shown here is derived from an EMBL/GenBank/DDBJ whole genome shotgun (WGS) entry which is preliminary data.</text>
</comment>
<feature type="transmembrane region" description="Helical" evidence="1">
    <location>
        <begin position="40"/>
        <end position="59"/>
    </location>
</feature>
<keyword evidence="1" id="KW-0812">Transmembrane</keyword>
<evidence type="ECO:0000313" key="3">
    <source>
        <dbReference type="Proteomes" id="UP000545761"/>
    </source>
</evidence>
<dbReference type="AlphaFoldDB" id="A0A7W0I9B3"/>
<reference evidence="2 3" key="1">
    <citation type="submission" date="2020-07" db="EMBL/GenBank/DDBJ databases">
        <title>Streptomyces isolated from Indian soil.</title>
        <authorList>
            <person name="Mandal S."/>
            <person name="Maiti P.K."/>
        </authorList>
    </citation>
    <scope>NUCLEOTIDE SEQUENCE [LARGE SCALE GENOMIC DNA]</scope>
    <source>
        <strain evidence="2 3">PSKA28</strain>
    </source>
</reference>
<evidence type="ECO:0000313" key="2">
    <source>
        <dbReference type="EMBL" id="MBA2947088.1"/>
    </source>
</evidence>
<organism evidence="2 3">
    <name type="scientific">Streptomyces himalayensis subsp. himalayensis</name>
    <dbReference type="NCBI Taxonomy" id="2756131"/>
    <lineage>
        <taxon>Bacteria</taxon>
        <taxon>Bacillati</taxon>
        <taxon>Actinomycetota</taxon>
        <taxon>Actinomycetes</taxon>
        <taxon>Kitasatosporales</taxon>
        <taxon>Streptomycetaceae</taxon>
        <taxon>Streptomyces</taxon>
        <taxon>Streptomyces himalayensis</taxon>
    </lineage>
</organism>
<protein>
    <submittedName>
        <fullName evidence="2">Uncharacterized protein</fullName>
    </submittedName>
</protein>
<feature type="transmembrane region" description="Helical" evidence="1">
    <location>
        <begin position="224"/>
        <end position="249"/>
    </location>
</feature>
<feature type="transmembrane region" description="Helical" evidence="1">
    <location>
        <begin position="351"/>
        <end position="370"/>
    </location>
</feature>